<feature type="domain" description="Kazal-like" evidence="10">
    <location>
        <begin position="425"/>
        <end position="479"/>
    </location>
</feature>
<sequence length="620" mass="68107">GWLSYRPDYLQRFNSPRWLLALLCFYAVIVNIELLGFRGVVVPQIEKRFNMTSTFIGSIMSTVDISSGICGVLLTYYVGQRHKSKWIGYGIICLSFGSVIFALPHFIAGPYYYLNIATNNTQTTSTLCSSNAMNVSNNLCTSATHQSSPWIYPVIFIGGLVFCGIGYSIQYNVGLAYIDENVSPKISPVYIALFHMVAVIGPTLGYVVGGVFSNVYVDWPATPKDLKQDDPRWIGAWWLGYLIVGAIAFVTSLLIFAFPYHLPTYQKSKEKRLALSKTSKKVDNQYGKRWADFPRAFYDVISNRIFLLAVLGLSLDQIPTIGLLTFLPKFIQSQSGASLLTATTLAGVTAVVSAAIGQVSSGIIVKRWNLVGSKISRFCFYAAIANVISACVLLMSCSNPTIAGIYTPYPPSNITMRSQATTQSVQPTAACNIKCHCDNSLFSPVCGANGITYQSPCHAGCNALLATGSPATMNYTGCSCINSKTEKVAIRGFCSGESCTIVYPLMVGIVVMVIITFISFSPTLTIILRSIPESQTTFAMGVEGLIFRIVGGLLGPVVYGYVMDVSCILWNEECDTRQFCWRYDNSKLSLYMFTATIICKGIKLIIYGLLWYFHKQQEVA</sequence>
<keyword evidence="12" id="KW-1185">Reference proteome</keyword>
<dbReference type="PANTHER" id="PTHR11388">
    <property type="entry name" value="ORGANIC ANION TRANSPORTER"/>
    <property type="match status" value="1"/>
</dbReference>
<feature type="transmembrane region" description="Helical" evidence="8">
    <location>
        <begin position="378"/>
        <end position="396"/>
    </location>
</feature>
<evidence type="ECO:0000256" key="5">
    <source>
        <dbReference type="ARBA" id="ARBA00022989"/>
    </source>
</evidence>
<dbReference type="Gene3D" id="1.20.1250.20">
    <property type="entry name" value="MFS general substrate transporter like domains"/>
    <property type="match status" value="1"/>
</dbReference>
<dbReference type="KEGG" id="tad:TRIADDRAFT_11617"/>
<dbReference type="Pfam" id="PF03137">
    <property type="entry name" value="OATP"/>
    <property type="match status" value="1"/>
</dbReference>
<dbReference type="GO" id="GO:0022857">
    <property type="term" value="F:transmembrane transporter activity"/>
    <property type="evidence" value="ECO:0007669"/>
    <property type="project" value="InterPro"/>
</dbReference>
<keyword evidence="3" id="KW-1003">Cell membrane</keyword>
<dbReference type="OrthoDB" id="5062115at2759"/>
<evidence type="ECO:0000259" key="10">
    <source>
        <dbReference type="PROSITE" id="PS51465"/>
    </source>
</evidence>
<dbReference type="InterPro" id="IPR036058">
    <property type="entry name" value="Kazal_dom_sf"/>
</dbReference>
<dbReference type="InterPro" id="IPR036259">
    <property type="entry name" value="MFS_trans_sf"/>
</dbReference>
<name>B3RLL0_TRIAD</name>
<evidence type="ECO:0000256" key="6">
    <source>
        <dbReference type="ARBA" id="ARBA00023136"/>
    </source>
</evidence>
<evidence type="ECO:0000256" key="3">
    <source>
        <dbReference type="ARBA" id="ARBA00022475"/>
    </source>
</evidence>
<dbReference type="HOGENOM" id="CLU_008954_1_2_1"/>
<dbReference type="GO" id="GO:0006811">
    <property type="term" value="P:monoatomic ion transport"/>
    <property type="evidence" value="ECO:0007669"/>
    <property type="project" value="UniProtKB-KW"/>
</dbReference>
<keyword evidence="8" id="KW-0813">Transport</keyword>
<feature type="transmembrane region" description="Helical" evidence="8">
    <location>
        <begin position="190"/>
        <end position="217"/>
    </location>
</feature>
<feature type="transmembrane region" description="Helical" evidence="8">
    <location>
        <begin position="150"/>
        <end position="169"/>
    </location>
</feature>
<dbReference type="InterPro" id="IPR020846">
    <property type="entry name" value="MFS_dom"/>
</dbReference>
<dbReference type="InterPro" id="IPR004156">
    <property type="entry name" value="OATP"/>
</dbReference>
<dbReference type="Pfam" id="PF07648">
    <property type="entry name" value="Kazal_2"/>
    <property type="match status" value="1"/>
</dbReference>
<evidence type="ECO:0000256" key="4">
    <source>
        <dbReference type="ARBA" id="ARBA00022692"/>
    </source>
</evidence>
<reference evidence="11 12" key="1">
    <citation type="journal article" date="2008" name="Nature">
        <title>The Trichoplax genome and the nature of placozoans.</title>
        <authorList>
            <person name="Srivastava M."/>
            <person name="Begovic E."/>
            <person name="Chapman J."/>
            <person name="Putnam N.H."/>
            <person name="Hellsten U."/>
            <person name="Kawashima T."/>
            <person name="Kuo A."/>
            <person name="Mitros T."/>
            <person name="Salamov A."/>
            <person name="Carpenter M.L."/>
            <person name="Signorovitch A.Y."/>
            <person name="Moreno M.A."/>
            <person name="Kamm K."/>
            <person name="Grimwood J."/>
            <person name="Schmutz J."/>
            <person name="Shapiro H."/>
            <person name="Grigoriev I.V."/>
            <person name="Buss L.W."/>
            <person name="Schierwater B."/>
            <person name="Dellaporta S.L."/>
            <person name="Rokhsar D.S."/>
        </authorList>
    </citation>
    <scope>NUCLEOTIDE SEQUENCE [LARGE SCALE GENOMIC DNA]</scope>
    <source>
        <strain evidence="11 12">Grell-BS-1999</strain>
    </source>
</reference>
<dbReference type="AlphaFoldDB" id="B3RLL0"/>
<proteinExistence type="inferred from homology"/>
<feature type="transmembrane region" description="Helical" evidence="8">
    <location>
        <begin position="237"/>
        <end position="262"/>
    </location>
</feature>
<evidence type="ECO:0000259" key="9">
    <source>
        <dbReference type="PROSITE" id="PS50850"/>
    </source>
</evidence>
<feature type="transmembrane region" description="Helical" evidence="8">
    <location>
        <begin position="591"/>
        <end position="613"/>
    </location>
</feature>
<keyword evidence="5 8" id="KW-1133">Transmembrane helix</keyword>
<feature type="transmembrane region" description="Helical" evidence="8">
    <location>
        <begin position="339"/>
        <end position="357"/>
    </location>
</feature>
<organism evidence="11 12">
    <name type="scientific">Trichoplax adhaerens</name>
    <name type="common">Trichoplax reptans</name>
    <dbReference type="NCBI Taxonomy" id="10228"/>
    <lineage>
        <taxon>Eukaryota</taxon>
        <taxon>Metazoa</taxon>
        <taxon>Placozoa</taxon>
        <taxon>Uniplacotomia</taxon>
        <taxon>Trichoplacea</taxon>
        <taxon>Trichoplacidae</taxon>
        <taxon>Trichoplax</taxon>
    </lineage>
</organism>
<evidence type="ECO:0000313" key="11">
    <source>
        <dbReference type="EMBL" id="EDV28798.1"/>
    </source>
</evidence>
<dbReference type="PROSITE" id="PS51465">
    <property type="entry name" value="KAZAL_2"/>
    <property type="match status" value="1"/>
</dbReference>
<keyword evidence="7" id="KW-1015">Disulfide bond</keyword>
<evidence type="ECO:0000256" key="2">
    <source>
        <dbReference type="ARBA" id="ARBA00009657"/>
    </source>
</evidence>
<accession>B3RLL0</accession>
<evidence type="ECO:0000256" key="8">
    <source>
        <dbReference type="RuleBase" id="RU362056"/>
    </source>
</evidence>
<dbReference type="GeneID" id="6749215"/>
<feature type="transmembrane region" description="Helical" evidence="8">
    <location>
        <begin position="305"/>
        <end position="327"/>
    </location>
</feature>
<dbReference type="GO" id="GO:0005886">
    <property type="term" value="C:plasma membrane"/>
    <property type="evidence" value="ECO:0007669"/>
    <property type="project" value="UniProtKB-SubCell"/>
</dbReference>
<dbReference type="CDD" id="cd17336">
    <property type="entry name" value="MFS_SLCO_OATP"/>
    <property type="match status" value="1"/>
</dbReference>
<keyword evidence="6 8" id="KW-0472">Membrane</keyword>
<feature type="transmembrane region" description="Helical" evidence="8">
    <location>
        <begin position="540"/>
        <end position="562"/>
    </location>
</feature>
<feature type="transmembrane region" description="Helical" evidence="8">
    <location>
        <begin position="18"/>
        <end position="35"/>
    </location>
</feature>
<protein>
    <recommendedName>
        <fullName evidence="8">Solute carrier organic anion transporter family member</fullName>
    </recommendedName>
</protein>
<dbReference type="Gene3D" id="3.30.60.30">
    <property type="match status" value="1"/>
</dbReference>
<feature type="domain" description="Major facilitator superfamily (MFS) profile" evidence="9">
    <location>
        <begin position="19"/>
        <end position="618"/>
    </location>
</feature>
<keyword evidence="4 8" id="KW-0812">Transmembrane</keyword>
<dbReference type="PhylomeDB" id="B3RLL0"/>
<evidence type="ECO:0000313" key="12">
    <source>
        <dbReference type="Proteomes" id="UP000009022"/>
    </source>
</evidence>
<gene>
    <name evidence="11" type="ORF">TRIADDRAFT_11617</name>
</gene>
<feature type="non-terminal residue" evidence="11">
    <location>
        <position position="1"/>
    </location>
</feature>
<comment type="similarity">
    <text evidence="2 8">Belongs to the organo anion transporter (TC 2.A.60) family.</text>
</comment>
<feature type="transmembrane region" description="Helical" evidence="8">
    <location>
        <begin position="55"/>
        <end position="79"/>
    </location>
</feature>
<feature type="transmembrane region" description="Helical" evidence="8">
    <location>
        <begin position="86"/>
        <end position="107"/>
    </location>
</feature>
<feature type="transmembrane region" description="Helical" evidence="8">
    <location>
        <begin position="501"/>
        <end position="528"/>
    </location>
</feature>
<dbReference type="CTD" id="6749215"/>
<dbReference type="PANTHER" id="PTHR11388:SF100">
    <property type="entry name" value="SOLUTE CARRIER ORGANIC ANION TRANSPORTER FAMILY MEMBER 4A1"/>
    <property type="match status" value="1"/>
</dbReference>
<dbReference type="EMBL" id="DS985241">
    <property type="protein sequence ID" value="EDV28798.1"/>
    <property type="molecule type" value="Genomic_DNA"/>
</dbReference>
<dbReference type="NCBIfam" id="TIGR00805">
    <property type="entry name" value="oat"/>
    <property type="match status" value="1"/>
</dbReference>
<dbReference type="SUPFAM" id="SSF103473">
    <property type="entry name" value="MFS general substrate transporter"/>
    <property type="match status" value="1"/>
</dbReference>
<evidence type="ECO:0000256" key="1">
    <source>
        <dbReference type="ARBA" id="ARBA00004651"/>
    </source>
</evidence>
<dbReference type="OMA" id="AGCTEAM"/>
<feature type="non-terminal residue" evidence="11">
    <location>
        <position position="620"/>
    </location>
</feature>
<keyword evidence="8" id="KW-0406">Ion transport</keyword>
<dbReference type="InterPro" id="IPR002350">
    <property type="entry name" value="Kazal_dom"/>
</dbReference>
<dbReference type="InParanoid" id="B3RLL0"/>
<dbReference type="RefSeq" id="XP_002108000.1">
    <property type="nucleotide sequence ID" value="XM_002107964.1"/>
</dbReference>
<comment type="subcellular location">
    <subcellularLocation>
        <location evidence="1 8">Cell membrane</location>
        <topology evidence="1 8">Multi-pass membrane protein</topology>
    </subcellularLocation>
</comment>
<dbReference type="Proteomes" id="UP000009022">
    <property type="component" value="Unassembled WGS sequence"/>
</dbReference>
<dbReference type="PROSITE" id="PS50850">
    <property type="entry name" value="MFS"/>
    <property type="match status" value="1"/>
</dbReference>
<dbReference type="SUPFAM" id="SSF100895">
    <property type="entry name" value="Kazal-type serine protease inhibitors"/>
    <property type="match status" value="1"/>
</dbReference>
<dbReference type="eggNOG" id="KOG3626">
    <property type="taxonomic scope" value="Eukaryota"/>
</dbReference>
<evidence type="ECO:0000256" key="7">
    <source>
        <dbReference type="ARBA" id="ARBA00023157"/>
    </source>
</evidence>